<keyword evidence="1" id="KW-1133">Transmembrane helix</keyword>
<protein>
    <submittedName>
        <fullName evidence="2">Membrane protein</fullName>
    </submittedName>
</protein>
<gene>
    <name evidence="2" type="ORF">SVXNc_1038</name>
</gene>
<dbReference type="Pfam" id="PF01889">
    <property type="entry name" value="DUF63"/>
    <property type="match status" value="1"/>
</dbReference>
<feature type="transmembrane region" description="Helical" evidence="1">
    <location>
        <begin position="57"/>
        <end position="75"/>
    </location>
</feature>
<accession>A0ABY8CH16</accession>
<feature type="transmembrane region" description="Helical" evidence="1">
    <location>
        <begin position="120"/>
        <end position="139"/>
    </location>
</feature>
<dbReference type="RefSeq" id="WP_347721859.1">
    <property type="nucleotide sequence ID" value="NZ_CP104395.1"/>
</dbReference>
<feature type="transmembrane region" description="Helical" evidence="1">
    <location>
        <begin position="25"/>
        <end position="45"/>
    </location>
</feature>
<dbReference type="PANTHER" id="PTHR40700:SF1">
    <property type="entry name" value="DUF63 DOMAIN-CONTAINING PROTEIN"/>
    <property type="match status" value="1"/>
</dbReference>
<proteinExistence type="predicted"/>
<organism evidence="2 3">
    <name type="scientific">Candidatus Nanohalococcus occultus</name>
    <dbReference type="NCBI Taxonomy" id="2978047"/>
    <lineage>
        <taxon>Archaea</taxon>
        <taxon>Candidatus Nanohalarchaeota</taxon>
        <taxon>Candidatus Nanohalarchaeota incertae sedis</taxon>
        <taxon>Candidatus Nanohalococcus</taxon>
    </lineage>
</organism>
<dbReference type="PANTHER" id="PTHR40700">
    <property type="entry name" value="HYPOTHETICAL MEMBRANE PROTEIN, CONSERVED, DUF63 FAMILY"/>
    <property type="match status" value="1"/>
</dbReference>
<sequence length="268" mass="29218">MSVVSAVKSFLAQKFWRPVADESVYYNPFNTAVYSLAFAAAAAYIGKPLLEKLDVELNRKFFLSIAPYIFLGGAARSLKDANIVNTILLETPFIYLMLFGFTTAVLLGSLKIEEYSSLSYSKVFGSIGLISLIAVLSAYSYPNPLVFVETGLIFAPLAFLSIYGPRVLGSDIDTYSFGIPVSAHFFDASTSFVALSRGAAEKHVLANYFIDLMGPAGMFVMKALIVIPAVYIICMDMEGDERRYYLFLIAVLGFALGTRNIISAAVVG</sequence>
<evidence type="ECO:0000256" key="1">
    <source>
        <dbReference type="SAM" id="Phobius"/>
    </source>
</evidence>
<evidence type="ECO:0000313" key="2">
    <source>
        <dbReference type="EMBL" id="WEL20030.1"/>
    </source>
</evidence>
<reference evidence="2 3" key="1">
    <citation type="submission" date="2022-09" db="EMBL/GenBank/DDBJ databases">
        <title>Xylan utilization by haloarchaea-nanohaloarchaea associations.</title>
        <authorList>
            <person name="Yakimov M."/>
        </authorList>
    </citation>
    <scope>NUCLEOTIDE SEQUENCE [LARGE SCALE GENOMIC DNA]</scope>
    <source>
        <strain evidence="2 3">SVXNc</strain>
    </source>
</reference>
<name>A0ABY8CH16_9ARCH</name>
<evidence type="ECO:0000313" key="3">
    <source>
        <dbReference type="Proteomes" id="UP001218034"/>
    </source>
</evidence>
<keyword evidence="3" id="KW-1185">Reference proteome</keyword>
<keyword evidence="1" id="KW-0812">Transmembrane</keyword>
<dbReference type="EMBL" id="CP104395">
    <property type="protein sequence ID" value="WEL20030.1"/>
    <property type="molecule type" value="Genomic_DNA"/>
</dbReference>
<feature type="transmembrane region" description="Helical" evidence="1">
    <location>
        <begin position="215"/>
        <end position="233"/>
    </location>
</feature>
<dbReference type="Proteomes" id="UP001218034">
    <property type="component" value="Chromosome"/>
</dbReference>
<feature type="transmembrane region" description="Helical" evidence="1">
    <location>
        <begin position="87"/>
        <end position="108"/>
    </location>
</feature>
<dbReference type="GeneID" id="90590476"/>
<dbReference type="InterPro" id="IPR002749">
    <property type="entry name" value="DUF63"/>
</dbReference>
<keyword evidence="1" id="KW-0472">Membrane</keyword>
<feature type="transmembrane region" description="Helical" evidence="1">
    <location>
        <begin position="245"/>
        <end position="267"/>
    </location>
</feature>
<feature type="transmembrane region" description="Helical" evidence="1">
    <location>
        <begin position="145"/>
        <end position="163"/>
    </location>
</feature>